<reference evidence="2 3" key="1">
    <citation type="submission" date="2015-09" db="EMBL/GenBank/DDBJ databases">
        <authorList>
            <consortium name="Pathogen Informatics"/>
        </authorList>
    </citation>
    <scope>NUCLEOTIDE SEQUENCE [LARGE SCALE GENOMIC DNA]</scope>
    <source>
        <strain evidence="2 3">2789STDY5834861</strain>
    </source>
</reference>
<sequence>MNFDSLNIILTIAAFIVGIMLLTGHGDIFLKGGNSDISKKLYDEEKMAKASGVALILIGVVSAIDLFTTALAFKIAYIAALLIIIVGLVCYLKLKCKK</sequence>
<dbReference type="AlphaFoldDB" id="A0A173XUF6"/>
<keyword evidence="1" id="KW-1133">Transmembrane helix</keyword>
<protein>
    <submittedName>
        <fullName evidence="2">Domain of uncharacterized function (DUF3784)</fullName>
    </submittedName>
</protein>
<evidence type="ECO:0000256" key="1">
    <source>
        <dbReference type="SAM" id="Phobius"/>
    </source>
</evidence>
<dbReference type="InterPro" id="IPR017259">
    <property type="entry name" value="UCP037672"/>
</dbReference>
<evidence type="ECO:0000313" key="2">
    <source>
        <dbReference type="EMBL" id="CUN55344.1"/>
    </source>
</evidence>
<gene>
    <name evidence="2" type="ORF">ERS852476_00447</name>
</gene>
<accession>A0A173XUF6</accession>
<evidence type="ECO:0000313" key="3">
    <source>
        <dbReference type="Proteomes" id="UP000095645"/>
    </source>
</evidence>
<dbReference type="Pfam" id="PF12650">
    <property type="entry name" value="DUF3784"/>
    <property type="match status" value="1"/>
</dbReference>
<keyword evidence="1" id="KW-0472">Membrane</keyword>
<name>A0A173XUF6_9FIRM</name>
<organism evidence="2 3">
    <name type="scientific">Blautia obeum</name>
    <dbReference type="NCBI Taxonomy" id="40520"/>
    <lineage>
        <taxon>Bacteria</taxon>
        <taxon>Bacillati</taxon>
        <taxon>Bacillota</taxon>
        <taxon>Clostridia</taxon>
        <taxon>Lachnospirales</taxon>
        <taxon>Lachnospiraceae</taxon>
        <taxon>Blautia</taxon>
    </lineage>
</organism>
<dbReference type="Proteomes" id="UP000095645">
    <property type="component" value="Unassembled WGS sequence"/>
</dbReference>
<feature type="transmembrane region" description="Helical" evidence="1">
    <location>
        <begin position="6"/>
        <end position="30"/>
    </location>
</feature>
<proteinExistence type="predicted"/>
<dbReference type="RefSeq" id="WP_022381021.1">
    <property type="nucleotide sequence ID" value="NZ_CYZP01000003.1"/>
</dbReference>
<dbReference type="EMBL" id="CYZP01000003">
    <property type="protein sequence ID" value="CUN55344.1"/>
    <property type="molecule type" value="Genomic_DNA"/>
</dbReference>
<feature type="transmembrane region" description="Helical" evidence="1">
    <location>
        <begin position="75"/>
        <end position="94"/>
    </location>
</feature>
<keyword evidence="1" id="KW-0812">Transmembrane</keyword>